<sequence>MVVLSLQGAKAYSVLVTGIIFWARVANILEPKLMTAFILQMTIGGIGSTIEFIMVAMTYTRIMWWVTPDSKRNISTLWLPIHVTTFLPSVIQIGGDAMKGAGQQMAVHDPNTKLVSIGLLLMLWTYLFFTATTLHFWFISKHWSAGEFVGRKWRKMLGGVVISSFLFCVRAIFRLVQNAQAFTDPRDPRFNPDSFWIKYESVFWIFDVLPMTLVFLISIIYSPAAILPREYTRFAFKPKLILALKNEEQRSLDAGGSGLVISSPRPTPQTEDKFAEFRFAEVELGTLGKGQMEAVRR</sequence>
<name>A0ACC3D920_9PEZI</name>
<keyword evidence="2" id="KW-1185">Reference proteome</keyword>
<dbReference type="EMBL" id="JAWDJW010006718">
    <property type="protein sequence ID" value="KAK3063793.1"/>
    <property type="molecule type" value="Genomic_DNA"/>
</dbReference>
<comment type="caution">
    <text evidence="1">The sequence shown here is derived from an EMBL/GenBank/DDBJ whole genome shotgun (WGS) entry which is preliminary data.</text>
</comment>
<evidence type="ECO:0000313" key="2">
    <source>
        <dbReference type="Proteomes" id="UP001186974"/>
    </source>
</evidence>
<accession>A0ACC3D920</accession>
<gene>
    <name evidence="1" type="ORF">LTS18_012706</name>
</gene>
<dbReference type="Proteomes" id="UP001186974">
    <property type="component" value="Unassembled WGS sequence"/>
</dbReference>
<reference evidence="1" key="1">
    <citation type="submission" date="2024-09" db="EMBL/GenBank/DDBJ databases">
        <title>Black Yeasts Isolated from many extreme environments.</title>
        <authorList>
            <person name="Coleine C."/>
            <person name="Stajich J.E."/>
            <person name="Selbmann L."/>
        </authorList>
    </citation>
    <scope>NUCLEOTIDE SEQUENCE</scope>
    <source>
        <strain evidence="1">CCFEE 5737</strain>
    </source>
</reference>
<proteinExistence type="predicted"/>
<evidence type="ECO:0000313" key="1">
    <source>
        <dbReference type="EMBL" id="KAK3063793.1"/>
    </source>
</evidence>
<protein>
    <submittedName>
        <fullName evidence="1">Uncharacterized protein</fullName>
    </submittedName>
</protein>
<organism evidence="1 2">
    <name type="scientific">Coniosporium uncinatum</name>
    <dbReference type="NCBI Taxonomy" id="93489"/>
    <lineage>
        <taxon>Eukaryota</taxon>
        <taxon>Fungi</taxon>
        <taxon>Dikarya</taxon>
        <taxon>Ascomycota</taxon>
        <taxon>Pezizomycotina</taxon>
        <taxon>Dothideomycetes</taxon>
        <taxon>Dothideomycetes incertae sedis</taxon>
        <taxon>Coniosporium</taxon>
    </lineage>
</organism>